<comment type="catalytic activity">
    <reaction evidence="13">
        <text>a 1,2-diacyl-sn-glycerol + H2O = a 2-acylglycerol + a fatty acid + H(+)</text>
        <dbReference type="Rhea" id="RHEA:33275"/>
        <dbReference type="ChEBI" id="CHEBI:15377"/>
        <dbReference type="ChEBI" id="CHEBI:15378"/>
        <dbReference type="ChEBI" id="CHEBI:17389"/>
        <dbReference type="ChEBI" id="CHEBI:17815"/>
        <dbReference type="ChEBI" id="CHEBI:28868"/>
        <dbReference type="EC" id="3.1.1.116"/>
    </reaction>
    <physiologicalReaction direction="left-to-right" evidence="13">
        <dbReference type="Rhea" id="RHEA:33276"/>
    </physiologicalReaction>
</comment>
<comment type="subcellular location">
    <subcellularLocation>
        <location evidence="2">Cell membrane</location>
        <topology evidence="2">Multi-pass membrane protein</topology>
    </subcellularLocation>
</comment>
<keyword evidence="12" id="KW-0472">Membrane</keyword>
<accession>B0DK39</accession>
<sequence length="762" mass="83473">MANWDRYGRQGVDLALSASSFGFFAAKYSTRLGFSVARGIATTAVGITTTVVDIAFFGGVPLTTHALGGAVRTVISLAEQITLAPIHLSEYITTTSLIAAHSSINVLSVIFPGSSDASFSLASFIGLVRREWSAGGDDLPKKQYGITQVARAIVAWVALQGVTQEWQEKRWFKYLKEIDVKNAPRSMDTLRARRGSRIRVTSDIIFPGQGGPQIIAADIGEAPTGTRSRAQSILLSRTKSRSSLRSVAHLHLASSTDIEPLPQMSDSELKTTLRRLSKMVLAGYGGASLLFFGVSPTDAYKAATSSNTSGKMPSRRSPAQAEPTSFSDMMAKEKTAEEAQLTHAIDASEAEAAGDVPFTFPGVPSSSTASESSSGVPKPYSWWDVLLGKHDREIFELSAAHDHGDESKHRAEMKETAERKKKEMKEKIKSTAVFGNEHLMPRFWVLTDYGREQIVLVLRGTMSLNEIAVDLTCEAESFEPAQTPPMTEDDEHPIPGQFTFPSMPDISESKRREKVHHVHGGMLRMARLMGDVGKPVQLAVLEALHNNPEFELVLCGHSLGAGVAALLGMMWADPKTCLTVRSSGLPVGRRVSVYCFAPPSLTDASLSRLADKLIVSFVYSHDVVARLSLGSVRDLKNAALWLCEANETKEAGDGYVAVTTRARQWKAGQGTADDMDWFIAMRKTLEANMQNGNMYPPGRVLWAMRDSDLHPSHRLAKSLRPDKLRLFEVLDVEQVFSQLVFARDMLTAHMPHQYDKVLHDLL</sequence>
<dbReference type="KEGG" id="lbc:LACBIDRAFT_330048"/>
<keyword evidence="4" id="KW-0597">Phosphoprotein</keyword>
<evidence type="ECO:0000256" key="11">
    <source>
        <dbReference type="ARBA" id="ARBA00023098"/>
    </source>
</evidence>
<dbReference type="GO" id="GO:0016298">
    <property type="term" value="F:lipase activity"/>
    <property type="evidence" value="ECO:0007669"/>
    <property type="project" value="TreeGrafter"/>
</dbReference>
<dbReference type="CDD" id="cd00519">
    <property type="entry name" value="Lipase_3"/>
    <property type="match status" value="1"/>
</dbReference>
<evidence type="ECO:0000256" key="2">
    <source>
        <dbReference type="ARBA" id="ARBA00004651"/>
    </source>
</evidence>
<dbReference type="GeneID" id="6080064"/>
<evidence type="ECO:0000256" key="5">
    <source>
        <dbReference type="ARBA" id="ARBA00022692"/>
    </source>
</evidence>
<evidence type="ECO:0000256" key="7">
    <source>
        <dbReference type="ARBA" id="ARBA00022801"/>
    </source>
</evidence>
<dbReference type="Gene3D" id="3.40.50.1820">
    <property type="entry name" value="alpha/beta hydrolase"/>
    <property type="match status" value="1"/>
</dbReference>
<evidence type="ECO:0000313" key="18">
    <source>
        <dbReference type="Proteomes" id="UP000001194"/>
    </source>
</evidence>
<dbReference type="GO" id="GO:0019369">
    <property type="term" value="P:arachidonate metabolic process"/>
    <property type="evidence" value="ECO:0007669"/>
    <property type="project" value="TreeGrafter"/>
</dbReference>
<evidence type="ECO:0000256" key="12">
    <source>
        <dbReference type="ARBA" id="ARBA00023136"/>
    </source>
</evidence>
<keyword evidence="3" id="KW-1003">Cell membrane</keyword>
<keyword evidence="6" id="KW-0479">Metal-binding</keyword>
<keyword evidence="10" id="KW-1133">Transmembrane helix</keyword>
<dbReference type="PANTHER" id="PTHR45792">
    <property type="entry name" value="DIACYLGLYCEROL LIPASE HOMOLOG-RELATED"/>
    <property type="match status" value="1"/>
</dbReference>
<keyword evidence="9" id="KW-0442">Lipid degradation</keyword>
<evidence type="ECO:0000256" key="3">
    <source>
        <dbReference type="ARBA" id="ARBA00022475"/>
    </source>
</evidence>
<reference evidence="17 18" key="1">
    <citation type="journal article" date="2008" name="Nature">
        <title>The genome of Laccaria bicolor provides insights into mycorrhizal symbiosis.</title>
        <authorList>
            <person name="Martin F."/>
            <person name="Aerts A."/>
            <person name="Ahren D."/>
            <person name="Brun A."/>
            <person name="Danchin E.G.J."/>
            <person name="Duchaussoy F."/>
            <person name="Gibon J."/>
            <person name="Kohler A."/>
            <person name="Lindquist E."/>
            <person name="Pereda V."/>
            <person name="Salamov A."/>
            <person name="Shapiro H.J."/>
            <person name="Wuyts J."/>
            <person name="Blaudez D."/>
            <person name="Buee M."/>
            <person name="Brokstein P."/>
            <person name="Canbaeck B."/>
            <person name="Cohen D."/>
            <person name="Courty P.E."/>
            <person name="Coutinho P.M."/>
            <person name="Delaruelle C."/>
            <person name="Detter J.C."/>
            <person name="Deveau A."/>
            <person name="DiFazio S."/>
            <person name="Duplessis S."/>
            <person name="Fraissinet-Tachet L."/>
            <person name="Lucic E."/>
            <person name="Frey-Klett P."/>
            <person name="Fourrey C."/>
            <person name="Feussner I."/>
            <person name="Gay G."/>
            <person name="Grimwood J."/>
            <person name="Hoegger P.J."/>
            <person name="Jain P."/>
            <person name="Kilaru S."/>
            <person name="Labbe J."/>
            <person name="Lin Y.C."/>
            <person name="Legue V."/>
            <person name="Le Tacon F."/>
            <person name="Marmeisse R."/>
            <person name="Melayah D."/>
            <person name="Montanini B."/>
            <person name="Muratet M."/>
            <person name="Nehls U."/>
            <person name="Niculita-Hirzel H."/>
            <person name="Oudot-Le Secq M.P."/>
            <person name="Peter M."/>
            <person name="Quesneville H."/>
            <person name="Rajashekar B."/>
            <person name="Reich M."/>
            <person name="Rouhier N."/>
            <person name="Schmutz J."/>
            <person name="Yin T."/>
            <person name="Chalot M."/>
            <person name="Henrissat B."/>
            <person name="Kuees U."/>
            <person name="Lucas S."/>
            <person name="Van de Peer Y."/>
            <person name="Podila G.K."/>
            <person name="Polle A."/>
            <person name="Pukkila P.J."/>
            <person name="Richardson P.M."/>
            <person name="Rouze P."/>
            <person name="Sanders I.R."/>
            <person name="Stajich J.E."/>
            <person name="Tunlid A."/>
            <person name="Tuskan G."/>
            <person name="Grigoriev I.V."/>
        </authorList>
    </citation>
    <scope>NUCLEOTIDE SEQUENCE [LARGE SCALE GENOMIC DNA]</scope>
    <source>
        <strain evidence="18">S238N-H82 / ATCC MYA-4686</strain>
    </source>
</reference>
<dbReference type="GO" id="GO:0046872">
    <property type="term" value="F:metal ion binding"/>
    <property type="evidence" value="ECO:0007669"/>
    <property type="project" value="UniProtKB-KW"/>
</dbReference>
<dbReference type="InterPro" id="IPR052214">
    <property type="entry name" value="DAG_Lipase-Related"/>
</dbReference>
<keyword evidence="5" id="KW-0812">Transmembrane</keyword>
<dbReference type="InParanoid" id="B0DK39"/>
<evidence type="ECO:0000256" key="9">
    <source>
        <dbReference type="ARBA" id="ARBA00022963"/>
    </source>
</evidence>
<dbReference type="InterPro" id="IPR002921">
    <property type="entry name" value="Fungal_lipase-type"/>
</dbReference>
<proteinExistence type="predicted"/>
<comment type="cofactor">
    <cofactor evidence="1">
        <name>Ca(2+)</name>
        <dbReference type="ChEBI" id="CHEBI:29108"/>
    </cofactor>
</comment>
<dbReference type="AlphaFoldDB" id="B0DK39"/>
<evidence type="ECO:0000256" key="4">
    <source>
        <dbReference type="ARBA" id="ARBA00022553"/>
    </source>
</evidence>
<evidence type="ECO:0000313" key="17">
    <source>
        <dbReference type="EMBL" id="EDR05002.1"/>
    </source>
</evidence>
<dbReference type="SUPFAM" id="SSF53474">
    <property type="entry name" value="alpha/beta-Hydrolases"/>
    <property type="match status" value="1"/>
</dbReference>
<evidence type="ECO:0000256" key="1">
    <source>
        <dbReference type="ARBA" id="ARBA00001913"/>
    </source>
</evidence>
<evidence type="ECO:0000256" key="13">
    <source>
        <dbReference type="ARBA" id="ARBA00024531"/>
    </source>
</evidence>
<evidence type="ECO:0000259" key="16">
    <source>
        <dbReference type="Pfam" id="PF01764"/>
    </source>
</evidence>
<dbReference type="GO" id="GO:0005886">
    <property type="term" value="C:plasma membrane"/>
    <property type="evidence" value="ECO:0007669"/>
    <property type="project" value="UniProtKB-SubCell"/>
</dbReference>
<dbReference type="RefSeq" id="XP_001884392.1">
    <property type="nucleotide sequence ID" value="XM_001884357.1"/>
</dbReference>
<evidence type="ECO:0000256" key="6">
    <source>
        <dbReference type="ARBA" id="ARBA00022723"/>
    </source>
</evidence>
<gene>
    <name evidence="17" type="ORF">LACBIDRAFT_330048</name>
</gene>
<evidence type="ECO:0000256" key="15">
    <source>
        <dbReference type="SAM" id="MobiDB-lite"/>
    </source>
</evidence>
<organism evidence="18">
    <name type="scientific">Laccaria bicolor (strain S238N-H82 / ATCC MYA-4686)</name>
    <name type="common">Bicoloured deceiver</name>
    <name type="synonym">Laccaria laccata var. bicolor</name>
    <dbReference type="NCBI Taxonomy" id="486041"/>
    <lineage>
        <taxon>Eukaryota</taxon>
        <taxon>Fungi</taxon>
        <taxon>Dikarya</taxon>
        <taxon>Basidiomycota</taxon>
        <taxon>Agaricomycotina</taxon>
        <taxon>Agaricomycetes</taxon>
        <taxon>Agaricomycetidae</taxon>
        <taxon>Agaricales</taxon>
        <taxon>Agaricineae</taxon>
        <taxon>Hydnangiaceae</taxon>
        <taxon>Laccaria</taxon>
    </lineage>
</organism>
<protein>
    <recommendedName>
        <fullName evidence="14">sn-1-specific diacylglycerol lipase</fullName>
        <ecNumber evidence="14">3.1.1.116</ecNumber>
    </recommendedName>
</protein>
<dbReference type="InterPro" id="IPR029058">
    <property type="entry name" value="AB_hydrolase_fold"/>
</dbReference>
<keyword evidence="7" id="KW-0378">Hydrolase</keyword>
<keyword evidence="11" id="KW-0443">Lipid metabolism</keyword>
<evidence type="ECO:0000256" key="8">
    <source>
        <dbReference type="ARBA" id="ARBA00022837"/>
    </source>
</evidence>
<feature type="domain" description="Fungal lipase-type" evidence="16">
    <location>
        <begin position="455"/>
        <end position="628"/>
    </location>
</feature>
<feature type="region of interest" description="Disordered" evidence="15">
    <location>
        <begin position="303"/>
        <end position="325"/>
    </location>
</feature>
<dbReference type="Pfam" id="PF01764">
    <property type="entry name" value="Lipase_3"/>
    <property type="match status" value="1"/>
</dbReference>
<dbReference type="GO" id="GO:0046340">
    <property type="term" value="P:diacylglycerol catabolic process"/>
    <property type="evidence" value="ECO:0007669"/>
    <property type="project" value="TreeGrafter"/>
</dbReference>
<dbReference type="HOGENOM" id="CLU_021218_0_0_1"/>
<evidence type="ECO:0000256" key="14">
    <source>
        <dbReference type="ARBA" id="ARBA00026104"/>
    </source>
</evidence>
<evidence type="ECO:0000256" key="10">
    <source>
        <dbReference type="ARBA" id="ARBA00022989"/>
    </source>
</evidence>
<dbReference type="Proteomes" id="UP000001194">
    <property type="component" value="Unassembled WGS sequence"/>
</dbReference>
<dbReference type="EC" id="3.1.1.116" evidence="14"/>
<dbReference type="EMBL" id="DS547115">
    <property type="protein sequence ID" value="EDR05002.1"/>
    <property type="molecule type" value="Genomic_DNA"/>
</dbReference>
<name>B0DK39_LACBS</name>
<keyword evidence="18" id="KW-1185">Reference proteome</keyword>
<keyword evidence="8" id="KW-0106">Calcium</keyword>
<dbReference type="PANTHER" id="PTHR45792:SF8">
    <property type="entry name" value="DIACYLGLYCEROL LIPASE-ALPHA"/>
    <property type="match status" value="1"/>
</dbReference>
<dbReference type="OrthoDB" id="438440at2759"/>